<keyword evidence="12 14" id="KW-0472">Membrane</keyword>
<keyword evidence="3" id="KW-1003">Cell membrane</keyword>
<gene>
    <name evidence="16" type="primary">pufA</name>
    <name evidence="16" type="ORF">ABC977_16380</name>
</gene>
<evidence type="ECO:0000256" key="7">
    <source>
        <dbReference type="ARBA" id="ARBA00022723"/>
    </source>
</evidence>
<dbReference type="RefSeq" id="WP_369668367.1">
    <property type="nucleotide sequence ID" value="NZ_JBDKXB010000035.1"/>
</dbReference>
<dbReference type="EMBL" id="JBDKXB010000035">
    <property type="protein sequence ID" value="MEY6433983.1"/>
    <property type="molecule type" value="Genomic_DNA"/>
</dbReference>
<accession>A0ABV4BHG5</accession>
<evidence type="ECO:0000259" key="15">
    <source>
        <dbReference type="Pfam" id="PF00556"/>
    </source>
</evidence>
<proteinExistence type="predicted"/>
<evidence type="ECO:0000256" key="12">
    <source>
        <dbReference type="ARBA" id="ARBA00023136"/>
    </source>
</evidence>
<dbReference type="NCBIfam" id="NF040861">
    <property type="entry name" value="pufA_517_ASD"/>
    <property type="match status" value="1"/>
</dbReference>
<evidence type="ECO:0000256" key="11">
    <source>
        <dbReference type="ARBA" id="ARBA00022991"/>
    </source>
</evidence>
<dbReference type="PRINTS" id="PR00673">
    <property type="entry name" value="LIGHTHARVSTA"/>
</dbReference>
<dbReference type="InterPro" id="IPR035889">
    <property type="entry name" value="Light-harvesting_complex"/>
</dbReference>
<evidence type="ECO:0000256" key="6">
    <source>
        <dbReference type="ARBA" id="ARBA00022692"/>
    </source>
</evidence>
<keyword evidence="10 14" id="KW-1133">Transmembrane helix</keyword>
<comment type="subcellular location">
    <subcellularLocation>
        <location evidence="2">Cell membrane</location>
    </subcellularLocation>
</comment>
<keyword evidence="9" id="KW-0076">Bacteriochlorophyll</keyword>
<keyword evidence="4" id="KW-0148">Chlorophyll</keyword>
<dbReference type="InterPro" id="IPR000066">
    <property type="entry name" value="Antenna_a/b"/>
</dbReference>
<keyword evidence="11" id="KW-0157">Chromophore</keyword>
<sequence>MYKLWQLLDPRQVLIAITVFLIPLGLLIHFLLLATEDLNWHEDGRPIPLKAASAYDRAQQGLPY</sequence>
<comment type="function">
    <text evidence="1">Antenna complexes are light-harvesting systems, which transfer the excitation energy to the reaction centers.</text>
</comment>
<keyword evidence="5" id="KW-0042">Antenna complex</keyword>
<evidence type="ECO:0000256" key="2">
    <source>
        <dbReference type="ARBA" id="ARBA00004236"/>
    </source>
</evidence>
<feature type="transmembrane region" description="Helical" evidence="14">
    <location>
        <begin position="12"/>
        <end position="34"/>
    </location>
</feature>
<evidence type="ECO:0000313" key="16">
    <source>
        <dbReference type="EMBL" id="MEY6433983.1"/>
    </source>
</evidence>
<keyword evidence="13" id="KW-0437">Light-harvesting polypeptide</keyword>
<dbReference type="Gene3D" id="4.10.220.20">
    <property type="entry name" value="Light-harvesting complex"/>
    <property type="match status" value="1"/>
</dbReference>
<feature type="domain" description="Antenna complex alpha/beta subunit" evidence="15">
    <location>
        <begin position="1"/>
        <end position="41"/>
    </location>
</feature>
<keyword evidence="17" id="KW-1185">Reference proteome</keyword>
<keyword evidence="7" id="KW-0479">Metal-binding</keyword>
<evidence type="ECO:0000256" key="10">
    <source>
        <dbReference type="ARBA" id="ARBA00022989"/>
    </source>
</evidence>
<dbReference type="InterPro" id="IPR018332">
    <property type="entry name" value="Antenna_alpha"/>
</dbReference>
<evidence type="ECO:0000256" key="5">
    <source>
        <dbReference type="ARBA" id="ARBA00022549"/>
    </source>
</evidence>
<evidence type="ECO:0000313" key="17">
    <source>
        <dbReference type="Proteomes" id="UP001564408"/>
    </source>
</evidence>
<protein>
    <submittedName>
        <fullName evidence="16">Light-harvesting antenna LH1, alpha subunit</fullName>
    </submittedName>
</protein>
<evidence type="ECO:0000256" key="4">
    <source>
        <dbReference type="ARBA" id="ARBA00022494"/>
    </source>
</evidence>
<evidence type="ECO:0000256" key="14">
    <source>
        <dbReference type="SAM" id="Phobius"/>
    </source>
</evidence>
<organism evidence="16 17">
    <name type="scientific">Thioalkalicoccus limnaeus</name>
    <dbReference type="NCBI Taxonomy" id="120681"/>
    <lineage>
        <taxon>Bacteria</taxon>
        <taxon>Pseudomonadati</taxon>
        <taxon>Pseudomonadota</taxon>
        <taxon>Gammaproteobacteria</taxon>
        <taxon>Chromatiales</taxon>
        <taxon>Chromatiaceae</taxon>
        <taxon>Thioalkalicoccus</taxon>
    </lineage>
</organism>
<evidence type="ECO:0000256" key="3">
    <source>
        <dbReference type="ARBA" id="ARBA00022475"/>
    </source>
</evidence>
<comment type="caution">
    <text evidence="16">The sequence shown here is derived from an EMBL/GenBank/DDBJ whole genome shotgun (WGS) entry which is preliminary data.</text>
</comment>
<name>A0ABV4BHG5_9GAMM</name>
<keyword evidence="6 14" id="KW-0812">Transmembrane</keyword>
<keyword evidence="8" id="KW-0460">Magnesium</keyword>
<evidence type="ECO:0000256" key="9">
    <source>
        <dbReference type="ARBA" id="ARBA00022956"/>
    </source>
</evidence>
<dbReference type="Pfam" id="PF00556">
    <property type="entry name" value="LHC"/>
    <property type="match status" value="1"/>
</dbReference>
<evidence type="ECO:0000256" key="8">
    <source>
        <dbReference type="ARBA" id="ARBA00022842"/>
    </source>
</evidence>
<evidence type="ECO:0000256" key="13">
    <source>
        <dbReference type="ARBA" id="ARBA00023243"/>
    </source>
</evidence>
<dbReference type="SUPFAM" id="SSF56918">
    <property type="entry name" value="Light-harvesting complex subunits"/>
    <property type="match status" value="1"/>
</dbReference>
<reference evidence="16 17" key="1">
    <citation type="submission" date="2024-05" db="EMBL/GenBank/DDBJ databases">
        <title>Genome Sequence and Characterization of the New Strain Purple Sulfur Bacterium of Genus Thioalkalicoccus.</title>
        <authorList>
            <person name="Bryantseva I.A."/>
            <person name="Kyndt J.A."/>
            <person name="Imhoff J.F."/>
        </authorList>
    </citation>
    <scope>NUCLEOTIDE SEQUENCE [LARGE SCALE GENOMIC DNA]</scope>
    <source>
        <strain evidence="16 17">Um2</strain>
    </source>
</reference>
<evidence type="ECO:0000256" key="1">
    <source>
        <dbReference type="ARBA" id="ARBA00002455"/>
    </source>
</evidence>
<dbReference type="Proteomes" id="UP001564408">
    <property type="component" value="Unassembled WGS sequence"/>
</dbReference>